<dbReference type="SUPFAM" id="SSF53850">
    <property type="entry name" value="Periplasmic binding protein-like II"/>
    <property type="match status" value="1"/>
</dbReference>
<feature type="signal peptide" evidence="4">
    <location>
        <begin position="1"/>
        <end position="23"/>
    </location>
</feature>
<comment type="caution">
    <text evidence="5">The sequence shown here is derived from an EMBL/GenBank/DDBJ whole genome shotgun (WGS) entry which is preliminary data.</text>
</comment>
<dbReference type="Gene3D" id="3.40.190.10">
    <property type="entry name" value="Periplasmic binding protein-like II"/>
    <property type="match status" value="2"/>
</dbReference>
<feature type="chain" id="PRO_5045567304" evidence="4">
    <location>
        <begin position="24"/>
        <end position="442"/>
    </location>
</feature>
<sequence>MNRRLSCAAVLAASLALAVSACSSSKSSSTTSQKDDSVLSTDGKGKTVTVWLQSDAQKGWPAVVKQANDRFEAATGAKVNVQWQQWSNYTTKLDSTFAGTTAIPDVVELGNTQTASYIAGGAFADLTSAKSKFDNSGNWLQGLTDSATSPEGKLQAVPYYAGSRVVIYRKDLFKKAGITAAPATLDELNSDLDKVKAANAGDPHFSAFYMPGKYWYAAMSFVYGAGGKIAAKDGGKWVGGLESSEAQQGLAEWQKLATTYSVGGTTKDEADQDAIMAQGHTGAILGNGWEVGSITDPKTGKPALAPDLGTFPVPSATAGKYTPSFLGGSDLAVPQKASNAGLGATWIKYYTDSTSQTALAKFAIPNATSLLNVYEAAGAANKSTGEAAKDTWFVPNTPNWANVESGNVLQNMLESIASGKATIADATKAADAQIATTLNAGS</sequence>
<dbReference type="Proteomes" id="UP001183176">
    <property type="component" value="Unassembled WGS sequence"/>
</dbReference>
<reference evidence="6" key="1">
    <citation type="submission" date="2023-07" db="EMBL/GenBank/DDBJ databases">
        <title>30 novel species of actinomycetes from the DSMZ collection.</title>
        <authorList>
            <person name="Nouioui I."/>
        </authorList>
    </citation>
    <scope>NUCLEOTIDE SEQUENCE [LARGE SCALE GENOMIC DNA]</scope>
    <source>
        <strain evidence="6">DSM 44399</strain>
    </source>
</reference>
<evidence type="ECO:0000313" key="5">
    <source>
        <dbReference type="EMBL" id="MDT0263051.1"/>
    </source>
</evidence>
<dbReference type="Pfam" id="PF01547">
    <property type="entry name" value="SBP_bac_1"/>
    <property type="match status" value="1"/>
</dbReference>
<comment type="similarity">
    <text evidence="1">Belongs to the bacterial solute-binding protein 1 family.</text>
</comment>
<protein>
    <submittedName>
        <fullName evidence="5">Extracellular solute-binding protein</fullName>
    </submittedName>
</protein>
<dbReference type="InterPro" id="IPR006059">
    <property type="entry name" value="SBP"/>
</dbReference>
<evidence type="ECO:0000256" key="4">
    <source>
        <dbReference type="SAM" id="SignalP"/>
    </source>
</evidence>
<dbReference type="PROSITE" id="PS51257">
    <property type="entry name" value="PROKAR_LIPOPROTEIN"/>
    <property type="match status" value="1"/>
</dbReference>
<accession>A0ABU2JDI7</accession>
<keyword evidence="6" id="KW-1185">Reference proteome</keyword>
<evidence type="ECO:0000256" key="1">
    <source>
        <dbReference type="ARBA" id="ARBA00008520"/>
    </source>
</evidence>
<name>A0ABU2JDI7_9ACTN</name>
<organism evidence="5 6">
    <name type="scientific">Jatrophihabitans lederbergiae</name>
    <dbReference type="NCBI Taxonomy" id="3075547"/>
    <lineage>
        <taxon>Bacteria</taxon>
        <taxon>Bacillati</taxon>
        <taxon>Actinomycetota</taxon>
        <taxon>Actinomycetes</taxon>
        <taxon>Jatrophihabitantales</taxon>
        <taxon>Jatrophihabitantaceae</taxon>
        <taxon>Jatrophihabitans</taxon>
    </lineage>
</organism>
<dbReference type="PANTHER" id="PTHR30061">
    <property type="entry name" value="MALTOSE-BINDING PERIPLASMIC PROTEIN"/>
    <property type="match status" value="1"/>
</dbReference>
<evidence type="ECO:0000256" key="3">
    <source>
        <dbReference type="ARBA" id="ARBA00022729"/>
    </source>
</evidence>
<gene>
    <name evidence="5" type="ORF">RM423_16800</name>
</gene>
<dbReference type="RefSeq" id="WP_311424197.1">
    <property type="nucleotide sequence ID" value="NZ_JAVREH010000027.1"/>
</dbReference>
<keyword evidence="3 4" id="KW-0732">Signal</keyword>
<dbReference type="EMBL" id="JAVREH010000027">
    <property type="protein sequence ID" value="MDT0263051.1"/>
    <property type="molecule type" value="Genomic_DNA"/>
</dbReference>
<proteinExistence type="inferred from homology"/>
<evidence type="ECO:0000256" key="2">
    <source>
        <dbReference type="ARBA" id="ARBA00022448"/>
    </source>
</evidence>
<evidence type="ECO:0000313" key="6">
    <source>
        <dbReference type="Proteomes" id="UP001183176"/>
    </source>
</evidence>
<keyword evidence="2" id="KW-0813">Transport</keyword>
<dbReference type="PANTHER" id="PTHR30061:SF50">
    <property type="entry name" value="MALTOSE_MALTODEXTRIN-BINDING PERIPLASMIC PROTEIN"/>
    <property type="match status" value="1"/>
</dbReference>